<dbReference type="Proteomes" id="UP000736672">
    <property type="component" value="Unassembled WGS sequence"/>
</dbReference>
<evidence type="ECO:0000313" key="2">
    <source>
        <dbReference type="EMBL" id="KAH7274404.1"/>
    </source>
</evidence>
<accession>A0A9P9RD37</accession>
<evidence type="ECO:0000256" key="1">
    <source>
        <dbReference type="SAM" id="SignalP"/>
    </source>
</evidence>
<protein>
    <submittedName>
        <fullName evidence="2">Uncharacterized protein</fullName>
    </submittedName>
</protein>
<sequence length="80" mass="8645">MGACAYVIVISGGGLVLAQAGVQGTKVVDRNRSLNLRFHPILQPMYCPGSLIYVISPRGRHWSALLLISDYLDPSQAVYG</sequence>
<feature type="chain" id="PRO_5040164593" evidence="1">
    <location>
        <begin position="19"/>
        <end position="80"/>
    </location>
</feature>
<dbReference type="EMBL" id="JAGTJS010000002">
    <property type="protein sequence ID" value="KAH7274404.1"/>
    <property type="molecule type" value="Genomic_DNA"/>
</dbReference>
<gene>
    <name evidence="2" type="ORF">B0J15DRAFT_479698</name>
</gene>
<organism evidence="2 3">
    <name type="scientific">Fusarium solani</name>
    <name type="common">Filamentous fungus</name>
    <dbReference type="NCBI Taxonomy" id="169388"/>
    <lineage>
        <taxon>Eukaryota</taxon>
        <taxon>Fungi</taxon>
        <taxon>Dikarya</taxon>
        <taxon>Ascomycota</taxon>
        <taxon>Pezizomycotina</taxon>
        <taxon>Sordariomycetes</taxon>
        <taxon>Hypocreomycetidae</taxon>
        <taxon>Hypocreales</taxon>
        <taxon>Nectriaceae</taxon>
        <taxon>Fusarium</taxon>
        <taxon>Fusarium solani species complex</taxon>
    </lineage>
</organism>
<reference evidence="2" key="1">
    <citation type="journal article" date="2021" name="Nat. Commun.">
        <title>Genetic determinants of endophytism in the Arabidopsis root mycobiome.</title>
        <authorList>
            <person name="Mesny F."/>
            <person name="Miyauchi S."/>
            <person name="Thiergart T."/>
            <person name="Pickel B."/>
            <person name="Atanasova L."/>
            <person name="Karlsson M."/>
            <person name="Huettel B."/>
            <person name="Barry K.W."/>
            <person name="Haridas S."/>
            <person name="Chen C."/>
            <person name="Bauer D."/>
            <person name="Andreopoulos W."/>
            <person name="Pangilinan J."/>
            <person name="LaButti K."/>
            <person name="Riley R."/>
            <person name="Lipzen A."/>
            <person name="Clum A."/>
            <person name="Drula E."/>
            <person name="Henrissat B."/>
            <person name="Kohler A."/>
            <person name="Grigoriev I.V."/>
            <person name="Martin F.M."/>
            <person name="Hacquard S."/>
        </authorList>
    </citation>
    <scope>NUCLEOTIDE SEQUENCE</scope>
    <source>
        <strain evidence="2">FSSC 5 MPI-SDFR-AT-0091</strain>
    </source>
</reference>
<dbReference type="AlphaFoldDB" id="A0A9P9RD37"/>
<proteinExistence type="predicted"/>
<comment type="caution">
    <text evidence="2">The sequence shown here is derived from an EMBL/GenBank/DDBJ whole genome shotgun (WGS) entry which is preliminary data.</text>
</comment>
<keyword evidence="3" id="KW-1185">Reference proteome</keyword>
<feature type="signal peptide" evidence="1">
    <location>
        <begin position="1"/>
        <end position="18"/>
    </location>
</feature>
<name>A0A9P9RD37_FUSSL</name>
<evidence type="ECO:0000313" key="3">
    <source>
        <dbReference type="Proteomes" id="UP000736672"/>
    </source>
</evidence>
<keyword evidence="1" id="KW-0732">Signal</keyword>